<sequence>MIEKKLDRAIRDFIWNIVEVHSQLEEINNIWAVMLGISEPQWLILMAIDELDDGRGVAGVDVASKLRIHPAFVTNQTKSLEKKGLLAREPSSKDARFILMSLTAKARAEMGKLSKKKGVLNSTIFNDLDEMSLTDLNAALRSIAKNTRMAARLLAVDL</sequence>
<proteinExistence type="predicted"/>
<accession>A0A560KX50</accession>
<comment type="caution">
    <text evidence="2">The sequence shown here is derived from an EMBL/GenBank/DDBJ whole genome shotgun (WGS) entry which is preliminary data.</text>
</comment>
<protein>
    <submittedName>
        <fullName evidence="2">MarR family transcriptional regulator</fullName>
    </submittedName>
</protein>
<dbReference type="PANTHER" id="PTHR33164">
    <property type="entry name" value="TRANSCRIPTIONAL REGULATOR, MARR FAMILY"/>
    <property type="match status" value="1"/>
</dbReference>
<dbReference type="SUPFAM" id="SSF46785">
    <property type="entry name" value="Winged helix' DNA-binding domain"/>
    <property type="match status" value="1"/>
</dbReference>
<dbReference type="SMART" id="SM00347">
    <property type="entry name" value="HTH_MARR"/>
    <property type="match status" value="1"/>
</dbReference>
<dbReference type="InterPro" id="IPR036390">
    <property type="entry name" value="WH_DNA-bd_sf"/>
</dbReference>
<dbReference type="Gene3D" id="1.10.10.10">
    <property type="entry name" value="Winged helix-like DNA-binding domain superfamily/Winged helix DNA-binding domain"/>
    <property type="match status" value="1"/>
</dbReference>
<dbReference type="AlphaFoldDB" id="A0A560KX50"/>
<name>A0A560KX50_9BRAD</name>
<dbReference type="PANTHER" id="PTHR33164:SF101">
    <property type="entry name" value="TRANSCRIPTIONAL REPRESSOR MPRA"/>
    <property type="match status" value="1"/>
</dbReference>
<evidence type="ECO:0000313" key="3">
    <source>
        <dbReference type="Proteomes" id="UP000321304"/>
    </source>
</evidence>
<dbReference type="EMBL" id="VITY01000020">
    <property type="protein sequence ID" value="TWB87818.1"/>
    <property type="molecule type" value="Genomic_DNA"/>
</dbReference>
<dbReference type="PROSITE" id="PS50995">
    <property type="entry name" value="HTH_MARR_2"/>
    <property type="match status" value="1"/>
</dbReference>
<evidence type="ECO:0000259" key="1">
    <source>
        <dbReference type="PROSITE" id="PS50995"/>
    </source>
</evidence>
<dbReference type="InterPro" id="IPR000835">
    <property type="entry name" value="HTH_MarR-typ"/>
</dbReference>
<organism evidence="2 3">
    <name type="scientific">Bradyrhizobium macuxiense</name>
    <dbReference type="NCBI Taxonomy" id="1755647"/>
    <lineage>
        <taxon>Bacteria</taxon>
        <taxon>Pseudomonadati</taxon>
        <taxon>Pseudomonadota</taxon>
        <taxon>Alphaproteobacteria</taxon>
        <taxon>Hyphomicrobiales</taxon>
        <taxon>Nitrobacteraceae</taxon>
        <taxon>Bradyrhizobium</taxon>
    </lineage>
</organism>
<evidence type="ECO:0000313" key="2">
    <source>
        <dbReference type="EMBL" id="TWB87818.1"/>
    </source>
</evidence>
<keyword evidence="3" id="KW-1185">Reference proteome</keyword>
<dbReference type="Pfam" id="PF01047">
    <property type="entry name" value="MarR"/>
    <property type="match status" value="1"/>
</dbReference>
<dbReference type="RefSeq" id="WP_146992356.1">
    <property type="nucleotide sequence ID" value="NZ_VITY01000020.1"/>
</dbReference>
<dbReference type="OrthoDB" id="8264636at2"/>
<feature type="domain" description="HTH marR-type" evidence="1">
    <location>
        <begin position="1"/>
        <end position="145"/>
    </location>
</feature>
<dbReference type="GO" id="GO:0006950">
    <property type="term" value="P:response to stress"/>
    <property type="evidence" value="ECO:0007669"/>
    <property type="project" value="TreeGrafter"/>
</dbReference>
<reference evidence="2 3" key="1">
    <citation type="submission" date="2019-06" db="EMBL/GenBank/DDBJ databases">
        <title>Genomic Encyclopedia of Type Strains, Phase IV (KMG-V): Genome sequencing to study the core and pangenomes of soil and plant-associated prokaryotes.</title>
        <authorList>
            <person name="Whitman W."/>
        </authorList>
    </citation>
    <scope>NUCLEOTIDE SEQUENCE [LARGE SCALE GENOMIC DNA]</scope>
    <source>
        <strain evidence="2 3">BR 10355</strain>
    </source>
</reference>
<gene>
    <name evidence="2" type="ORF">FBZ93_120116</name>
</gene>
<dbReference type="Proteomes" id="UP000321304">
    <property type="component" value="Unassembled WGS sequence"/>
</dbReference>
<dbReference type="GO" id="GO:0003700">
    <property type="term" value="F:DNA-binding transcription factor activity"/>
    <property type="evidence" value="ECO:0007669"/>
    <property type="project" value="InterPro"/>
</dbReference>
<dbReference type="InterPro" id="IPR036388">
    <property type="entry name" value="WH-like_DNA-bd_sf"/>
</dbReference>
<dbReference type="InterPro" id="IPR039422">
    <property type="entry name" value="MarR/SlyA-like"/>
</dbReference>